<dbReference type="PANTHER" id="PTHR22730:SF4">
    <property type="entry name" value="PROMININ-1-A-LIKE"/>
    <property type="match status" value="1"/>
</dbReference>
<comment type="subcellular location">
    <subcellularLocation>
        <location evidence="1">Cell projection</location>
        <location evidence="1">Microvillus membrane</location>
        <topology evidence="1">Multi-pass membrane protein</topology>
    </subcellularLocation>
</comment>
<reference evidence="8" key="1">
    <citation type="submission" date="2023-05" db="EMBL/GenBank/DDBJ databases">
        <authorList>
            <person name="Stuckert A."/>
        </authorList>
    </citation>
    <scope>NUCLEOTIDE SEQUENCE</scope>
</reference>
<sequence length="75" mass="9033">MWSLHLWMFSRFQNAYWFSLGWCTIFFIPSIILSVKLAKYYRRMKTSDVYDAPNDHLEMTSTSQQFLIPRVTTKS</sequence>
<organism evidence="8 9">
    <name type="scientific">Staurois parvus</name>
    <dbReference type="NCBI Taxonomy" id="386267"/>
    <lineage>
        <taxon>Eukaryota</taxon>
        <taxon>Metazoa</taxon>
        <taxon>Chordata</taxon>
        <taxon>Craniata</taxon>
        <taxon>Vertebrata</taxon>
        <taxon>Euteleostomi</taxon>
        <taxon>Amphibia</taxon>
        <taxon>Batrachia</taxon>
        <taxon>Anura</taxon>
        <taxon>Neobatrachia</taxon>
        <taxon>Ranoidea</taxon>
        <taxon>Ranidae</taxon>
        <taxon>Staurois</taxon>
    </lineage>
</organism>
<keyword evidence="5 7" id="KW-0472">Membrane</keyword>
<accession>A0ABN9H8N6</accession>
<evidence type="ECO:0000256" key="7">
    <source>
        <dbReference type="SAM" id="Phobius"/>
    </source>
</evidence>
<keyword evidence="4 7" id="KW-1133">Transmembrane helix</keyword>
<keyword evidence="6" id="KW-0325">Glycoprotein</keyword>
<dbReference type="Proteomes" id="UP001162483">
    <property type="component" value="Unassembled WGS sequence"/>
</dbReference>
<evidence type="ECO:0000256" key="2">
    <source>
        <dbReference type="ARBA" id="ARBA00006058"/>
    </source>
</evidence>
<comment type="caution">
    <text evidence="8">The sequence shown here is derived from an EMBL/GenBank/DDBJ whole genome shotgun (WGS) entry which is preliminary data.</text>
</comment>
<evidence type="ECO:0000256" key="1">
    <source>
        <dbReference type="ARBA" id="ARBA00004475"/>
    </source>
</evidence>
<protein>
    <submittedName>
        <fullName evidence="8">Uncharacterized protein</fullName>
    </submittedName>
</protein>
<proteinExistence type="inferred from homology"/>
<feature type="transmembrane region" description="Helical" evidence="7">
    <location>
        <begin position="15"/>
        <end position="35"/>
    </location>
</feature>
<keyword evidence="3 7" id="KW-0812">Transmembrane</keyword>
<dbReference type="EMBL" id="CATNWA010020023">
    <property type="protein sequence ID" value="CAI9616261.1"/>
    <property type="molecule type" value="Genomic_DNA"/>
</dbReference>
<keyword evidence="9" id="KW-1185">Reference proteome</keyword>
<dbReference type="InterPro" id="IPR008795">
    <property type="entry name" value="Prominin"/>
</dbReference>
<evidence type="ECO:0000256" key="6">
    <source>
        <dbReference type="ARBA" id="ARBA00023180"/>
    </source>
</evidence>
<dbReference type="Pfam" id="PF05478">
    <property type="entry name" value="Prominin"/>
    <property type="match status" value="1"/>
</dbReference>
<comment type="similarity">
    <text evidence="2">Belongs to the prominin family.</text>
</comment>
<dbReference type="PANTHER" id="PTHR22730">
    <property type="entry name" value="PROMININ PROM PROTEIN"/>
    <property type="match status" value="1"/>
</dbReference>
<evidence type="ECO:0000256" key="4">
    <source>
        <dbReference type="ARBA" id="ARBA00022989"/>
    </source>
</evidence>
<evidence type="ECO:0000313" key="9">
    <source>
        <dbReference type="Proteomes" id="UP001162483"/>
    </source>
</evidence>
<name>A0ABN9H8N6_9NEOB</name>
<gene>
    <name evidence="8" type="ORF">SPARVUS_LOCUS15346710</name>
</gene>
<evidence type="ECO:0000256" key="5">
    <source>
        <dbReference type="ARBA" id="ARBA00023136"/>
    </source>
</evidence>
<evidence type="ECO:0000313" key="8">
    <source>
        <dbReference type="EMBL" id="CAI9616261.1"/>
    </source>
</evidence>
<evidence type="ECO:0000256" key="3">
    <source>
        <dbReference type="ARBA" id="ARBA00022692"/>
    </source>
</evidence>